<feature type="transmembrane region" description="Helical" evidence="7">
    <location>
        <begin position="529"/>
        <end position="548"/>
    </location>
</feature>
<keyword evidence="4" id="KW-0479">Metal-binding</keyword>
<dbReference type="GO" id="GO:0005829">
    <property type="term" value="C:cytosol"/>
    <property type="evidence" value="ECO:0007669"/>
    <property type="project" value="TreeGrafter"/>
</dbReference>
<gene>
    <name evidence="9" type="ORF">SAMN05428998_103244</name>
</gene>
<dbReference type="PANTHER" id="PTHR43409">
    <property type="entry name" value="ANAEROBIC MAGNESIUM-PROTOPORPHYRIN IX MONOMETHYL ESTER CYCLASE-RELATED"/>
    <property type="match status" value="1"/>
</dbReference>
<evidence type="ECO:0000256" key="3">
    <source>
        <dbReference type="ARBA" id="ARBA00022691"/>
    </source>
</evidence>
<organism evidence="9 10">
    <name type="scientific">Tistlia consotensis USBA 355</name>
    <dbReference type="NCBI Taxonomy" id="560819"/>
    <lineage>
        <taxon>Bacteria</taxon>
        <taxon>Pseudomonadati</taxon>
        <taxon>Pseudomonadota</taxon>
        <taxon>Alphaproteobacteria</taxon>
        <taxon>Rhodospirillales</taxon>
        <taxon>Rhodovibrionaceae</taxon>
        <taxon>Tistlia</taxon>
    </lineage>
</organism>
<dbReference type="SFLD" id="SFLDS00029">
    <property type="entry name" value="Radical_SAM"/>
    <property type="match status" value="1"/>
</dbReference>
<name>A0A1Y6BE99_9PROT</name>
<dbReference type="Pfam" id="PF04055">
    <property type="entry name" value="Radical_SAM"/>
    <property type="match status" value="1"/>
</dbReference>
<dbReference type="Gene3D" id="3.80.30.20">
    <property type="entry name" value="tm_1862 like domain"/>
    <property type="match status" value="1"/>
</dbReference>
<evidence type="ECO:0000256" key="1">
    <source>
        <dbReference type="ARBA" id="ARBA00001966"/>
    </source>
</evidence>
<dbReference type="GO" id="GO:0051539">
    <property type="term" value="F:4 iron, 4 sulfur cluster binding"/>
    <property type="evidence" value="ECO:0007669"/>
    <property type="project" value="UniProtKB-KW"/>
</dbReference>
<feature type="domain" description="Radical SAM core" evidence="8">
    <location>
        <begin position="208"/>
        <end position="434"/>
    </location>
</feature>
<evidence type="ECO:0000256" key="4">
    <source>
        <dbReference type="ARBA" id="ARBA00022723"/>
    </source>
</evidence>
<dbReference type="Proteomes" id="UP000192917">
    <property type="component" value="Unassembled WGS sequence"/>
</dbReference>
<keyword evidence="7" id="KW-1133">Transmembrane helix</keyword>
<evidence type="ECO:0000313" key="9">
    <source>
        <dbReference type="EMBL" id="SMF05080.1"/>
    </source>
</evidence>
<keyword evidence="7" id="KW-0812">Transmembrane</keyword>
<dbReference type="InterPro" id="IPR006638">
    <property type="entry name" value="Elp3/MiaA/NifB-like_rSAM"/>
</dbReference>
<dbReference type="InterPro" id="IPR051198">
    <property type="entry name" value="BchE-like"/>
</dbReference>
<evidence type="ECO:0000259" key="8">
    <source>
        <dbReference type="PROSITE" id="PS51918"/>
    </source>
</evidence>
<evidence type="ECO:0000256" key="2">
    <source>
        <dbReference type="ARBA" id="ARBA00022485"/>
    </source>
</evidence>
<dbReference type="PANTHER" id="PTHR43409:SF7">
    <property type="entry name" value="BLL1977 PROTEIN"/>
    <property type="match status" value="1"/>
</dbReference>
<sequence length="584" mass="65317">MQASGGPSGGTTERVSRRGRLGLLLIKPSHYDDDGYVIQWRSAFIVANSLAVVDGIIADAAQRLVLGPDVQVESRRIDEVCEILQPAKLMRWLDGFDRSAVLMTGVQSSQFPRALDVAKQFTAAGYQVVVGGFHVSGSLAMVPDWTPAFEGVAEAGVSLYAGELEPGIDELLRDIFDGTLKPLYNYLGSTTDLATAPNQVLMHDLAARTVEGYYGVEVGRGCPFVCSFCTIINFHGRTLRPRTPEAIERYLRQWADAGGKTILVTDDNFARSPIWREVLEIFARLRREDPRRRWDIWIQVDALATRISGFVEACRRAGVTRLFVGLESVRADNLAAAAKGQNKVHQLRDMIVTWKRAGIMVYAGYIVGLPNDTPARLAEEIRELQEVYPIDFLTVFLLTPLPGSEDHKKLVAAGTAMDLDLNRYDSTHVTTAHPLMTRQEVQDLYWRCWSDYFSLRHLKTVLGRALYHGLPMDIVRSTFVCTRTIAMLERMHTGDSGALRIKDRRSRRAGYPVEPMVPHFCRRFASNTWIVALTGVWLAYAYLVELALRLEKRRNGLAHYACELTPVEETRRARAGEASTVAAE</sequence>
<keyword evidence="3" id="KW-0949">S-adenosyl-L-methionine</keyword>
<dbReference type="SMART" id="SM00729">
    <property type="entry name" value="Elp3"/>
    <property type="match status" value="1"/>
</dbReference>
<evidence type="ECO:0000256" key="5">
    <source>
        <dbReference type="ARBA" id="ARBA00023004"/>
    </source>
</evidence>
<evidence type="ECO:0000256" key="6">
    <source>
        <dbReference type="ARBA" id="ARBA00023014"/>
    </source>
</evidence>
<dbReference type="InterPro" id="IPR058240">
    <property type="entry name" value="rSAM_sf"/>
</dbReference>
<dbReference type="EMBL" id="FWZX01000003">
    <property type="protein sequence ID" value="SMF05080.1"/>
    <property type="molecule type" value="Genomic_DNA"/>
</dbReference>
<dbReference type="PROSITE" id="PS51918">
    <property type="entry name" value="RADICAL_SAM"/>
    <property type="match status" value="1"/>
</dbReference>
<dbReference type="PROSITE" id="PS01278">
    <property type="entry name" value="MTTASE_RADICAL"/>
    <property type="match status" value="1"/>
</dbReference>
<accession>A0A1Y6BE99</accession>
<reference evidence="9 10" key="1">
    <citation type="submission" date="2017-04" db="EMBL/GenBank/DDBJ databases">
        <authorList>
            <person name="Afonso C.L."/>
            <person name="Miller P.J."/>
            <person name="Scott M.A."/>
            <person name="Spackman E."/>
            <person name="Goraichik I."/>
            <person name="Dimitrov K.M."/>
            <person name="Suarez D.L."/>
            <person name="Swayne D.E."/>
        </authorList>
    </citation>
    <scope>NUCLEOTIDE SEQUENCE [LARGE SCALE GENOMIC DNA]</scope>
    <source>
        <strain evidence="9 10">USBA 355</strain>
    </source>
</reference>
<keyword evidence="6" id="KW-0411">Iron-sulfur</keyword>
<keyword evidence="5" id="KW-0408">Iron</keyword>
<dbReference type="STRING" id="560819.SAMN05428998_103244"/>
<keyword evidence="7" id="KW-0472">Membrane</keyword>
<evidence type="ECO:0000313" key="10">
    <source>
        <dbReference type="Proteomes" id="UP000192917"/>
    </source>
</evidence>
<dbReference type="CDD" id="cd01335">
    <property type="entry name" value="Radical_SAM"/>
    <property type="match status" value="1"/>
</dbReference>
<evidence type="ECO:0000256" key="7">
    <source>
        <dbReference type="SAM" id="Phobius"/>
    </source>
</evidence>
<dbReference type="SUPFAM" id="SSF102114">
    <property type="entry name" value="Radical SAM enzymes"/>
    <property type="match status" value="1"/>
</dbReference>
<keyword evidence="2" id="KW-0004">4Fe-4S</keyword>
<comment type="cofactor">
    <cofactor evidence="1">
        <name>[4Fe-4S] cluster</name>
        <dbReference type="ChEBI" id="CHEBI:49883"/>
    </cofactor>
</comment>
<keyword evidence="10" id="KW-1185">Reference proteome</keyword>
<dbReference type="InterPro" id="IPR023404">
    <property type="entry name" value="rSAM_horseshoe"/>
</dbReference>
<dbReference type="GO" id="GO:0046872">
    <property type="term" value="F:metal ion binding"/>
    <property type="evidence" value="ECO:0007669"/>
    <property type="project" value="UniProtKB-KW"/>
</dbReference>
<dbReference type="GO" id="GO:0003824">
    <property type="term" value="F:catalytic activity"/>
    <property type="evidence" value="ECO:0007669"/>
    <property type="project" value="InterPro"/>
</dbReference>
<dbReference type="InterPro" id="IPR007197">
    <property type="entry name" value="rSAM"/>
</dbReference>
<dbReference type="AlphaFoldDB" id="A0A1Y6BE99"/>
<dbReference type="SFLD" id="SFLDG01082">
    <property type="entry name" value="B12-binding_domain_containing"/>
    <property type="match status" value="1"/>
</dbReference>
<proteinExistence type="predicted"/>
<dbReference type="InterPro" id="IPR020612">
    <property type="entry name" value="Methylthiotransferase_CS"/>
</dbReference>
<protein>
    <submittedName>
        <fullName evidence="9">Radical SAM superfamily protein</fullName>
    </submittedName>
</protein>